<keyword evidence="3" id="KW-0808">Transferase</keyword>
<dbReference type="Gene3D" id="2.40.440.10">
    <property type="entry name" value="L,D-transpeptidase catalytic domain-like"/>
    <property type="match status" value="1"/>
</dbReference>
<evidence type="ECO:0000256" key="7">
    <source>
        <dbReference type="SAM" id="Phobius"/>
    </source>
</evidence>
<gene>
    <name evidence="10" type="ORF">KL86DYS1_10757</name>
</gene>
<dbReference type="PANTHER" id="PTHR41533">
    <property type="entry name" value="L,D-TRANSPEPTIDASE HI_1667-RELATED"/>
    <property type="match status" value="1"/>
</dbReference>
<evidence type="ECO:0000256" key="3">
    <source>
        <dbReference type="ARBA" id="ARBA00022679"/>
    </source>
</evidence>
<dbReference type="GO" id="GO:0009252">
    <property type="term" value="P:peptidoglycan biosynthetic process"/>
    <property type="evidence" value="ECO:0007669"/>
    <property type="project" value="UniProtKB-UniPathway"/>
</dbReference>
<keyword evidence="5" id="KW-0573">Peptidoglycan synthesis</keyword>
<dbReference type="GO" id="GO:0016740">
    <property type="term" value="F:transferase activity"/>
    <property type="evidence" value="ECO:0007669"/>
    <property type="project" value="UniProtKB-KW"/>
</dbReference>
<evidence type="ECO:0000256" key="4">
    <source>
        <dbReference type="ARBA" id="ARBA00022960"/>
    </source>
</evidence>
<dbReference type="CDD" id="cd16913">
    <property type="entry name" value="YkuD_like"/>
    <property type="match status" value="1"/>
</dbReference>
<evidence type="ECO:0000313" key="10">
    <source>
        <dbReference type="EMBL" id="SBV93011.1"/>
    </source>
</evidence>
<comment type="pathway">
    <text evidence="1">Cell wall biogenesis; peptidoglycan biosynthesis.</text>
</comment>
<name>A0A212J0Q4_9BACT</name>
<comment type="similarity">
    <text evidence="2">Belongs to the YkuD family.</text>
</comment>
<dbReference type="EMBL" id="FLUM01000001">
    <property type="protein sequence ID" value="SBV93011.1"/>
    <property type="molecule type" value="Genomic_DNA"/>
</dbReference>
<reference evidence="10" key="1">
    <citation type="submission" date="2016-04" db="EMBL/GenBank/DDBJ databases">
        <authorList>
            <person name="Evans L.H."/>
            <person name="Alamgir A."/>
            <person name="Owens N."/>
            <person name="Weber N.D."/>
            <person name="Virtaneva K."/>
            <person name="Barbian K."/>
            <person name="Babar A."/>
            <person name="Rosenke K."/>
        </authorList>
    </citation>
    <scope>NUCLEOTIDE SEQUENCE</scope>
    <source>
        <strain evidence="10">86-1</strain>
    </source>
</reference>
<evidence type="ECO:0000256" key="2">
    <source>
        <dbReference type="ARBA" id="ARBA00005992"/>
    </source>
</evidence>
<dbReference type="InterPro" id="IPR038063">
    <property type="entry name" value="Transpep_catalytic_dom"/>
</dbReference>
<dbReference type="PANTHER" id="PTHR41533:SF2">
    <property type="entry name" value="BLR7131 PROTEIN"/>
    <property type="match status" value="1"/>
</dbReference>
<proteinExistence type="inferred from homology"/>
<dbReference type="InterPro" id="IPR045380">
    <property type="entry name" value="LD_TPept_scaffold_dom"/>
</dbReference>
<evidence type="ECO:0000256" key="5">
    <source>
        <dbReference type="ARBA" id="ARBA00022984"/>
    </source>
</evidence>
<keyword evidence="7" id="KW-0472">Membrane</keyword>
<evidence type="ECO:0000256" key="6">
    <source>
        <dbReference type="ARBA" id="ARBA00023316"/>
    </source>
</evidence>
<dbReference type="GO" id="GO:0071555">
    <property type="term" value="P:cell wall organization"/>
    <property type="evidence" value="ECO:0007669"/>
    <property type="project" value="UniProtKB-KW"/>
</dbReference>
<feature type="transmembrane region" description="Helical" evidence="7">
    <location>
        <begin position="20"/>
        <end position="36"/>
    </location>
</feature>
<feature type="domain" description="L,D-transpeptidase scaffold" evidence="9">
    <location>
        <begin position="83"/>
        <end position="229"/>
    </location>
</feature>
<dbReference type="UniPathway" id="UPA00219"/>
<evidence type="ECO:0000259" key="8">
    <source>
        <dbReference type="Pfam" id="PF03734"/>
    </source>
</evidence>
<dbReference type="InterPro" id="IPR005490">
    <property type="entry name" value="LD_TPept_cat_dom"/>
</dbReference>
<keyword evidence="7" id="KW-0812">Transmembrane</keyword>
<dbReference type="Pfam" id="PF20142">
    <property type="entry name" value="Scaffold"/>
    <property type="match status" value="1"/>
</dbReference>
<keyword evidence="7" id="KW-1133">Transmembrane helix</keyword>
<dbReference type="Pfam" id="PF03734">
    <property type="entry name" value="YkuD"/>
    <property type="match status" value="1"/>
</dbReference>
<keyword evidence="4" id="KW-0133">Cell shape</keyword>
<dbReference type="GO" id="GO:0008360">
    <property type="term" value="P:regulation of cell shape"/>
    <property type="evidence" value="ECO:0007669"/>
    <property type="project" value="UniProtKB-KW"/>
</dbReference>
<dbReference type="AlphaFoldDB" id="A0A212J0Q4"/>
<dbReference type="GO" id="GO:0004180">
    <property type="term" value="F:carboxypeptidase activity"/>
    <property type="evidence" value="ECO:0007669"/>
    <property type="project" value="UniProtKB-ARBA"/>
</dbReference>
<evidence type="ECO:0000256" key="1">
    <source>
        <dbReference type="ARBA" id="ARBA00004752"/>
    </source>
</evidence>
<accession>A0A212J0Q4</accession>
<evidence type="ECO:0000259" key="9">
    <source>
        <dbReference type="Pfam" id="PF20142"/>
    </source>
</evidence>
<dbReference type="InterPro" id="IPR052905">
    <property type="entry name" value="LD-transpeptidase_YkuD-like"/>
</dbReference>
<organism evidence="10">
    <name type="scientific">uncultured Dysgonomonas sp</name>
    <dbReference type="NCBI Taxonomy" id="206096"/>
    <lineage>
        <taxon>Bacteria</taxon>
        <taxon>Pseudomonadati</taxon>
        <taxon>Bacteroidota</taxon>
        <taxon>Bacteroidia</taxon>
        <taxon>Bacteroidales</taxon>
        <taxon>Dysgonomonadaceae</taxon>
        <taxon>Dysgonomonas</taxon>
        <taxon>environmental samples</taxon>
    </lineage>
</organism>
<keyword evidence="6" id="KW-0961">Cell wall biogenesis/degradation</keyword>
<protein>
    <submittedName>
        <fullName evidence="10">Uncharacterized protein</fullName>
    </submittedName>
</protein>
<dbReference type="SUPFAM" id="SSF141523">
    <property type="entry name" value="L,D-transpeptidase catalytic domain-like"/>
    <property type="match status" value="1"/>
</dbReference>
<feature type="domain" description="L,D-TPase catalytic" evidence="8">
    <location>
        <begin position="348"/>
        <end position="514"/>
    </location>
</feature>
<sequence length="610" mass="70426">MCRNNRTNHTLDTELAFMKYFLWFSFLIFSFFIVSCKKKEHTKVSESDKKEVIQSKFARNYPEFDLSILQESLKAHTTNDSVLKSIYIATEFNPVWIHDTLDTKRLYTFIDILNQVEEHGLSPELFSSSKIKMMADAIDSGTFVNNLDTVYKIMIALEEISTRSAIKYITGMKYGFTDPKSLYKKDYDIVTSAPDSLFYNNLYAEIKKDPILAVLNSQPSDDIYLKLREEYKILRTRQETGFKEIVSGDVTYKLGDKSKYIKDIADRLVLTGEYKPDSISSDSLYIKLDEGLLAAINTFRRRNSYPEEAEVGKLTISALNRPFEYYLAKIRANMERYRWKRTKAKHNKHIEVNVAAAMLVANNTKSDSLPLISRVCVGSVRNKTPLLQSDISYMNLNPVWNVPTSIAQKEVAVLQKKDPTYIKRHNMKLYKGGKEVDVSSIDWKDINPSKFSYTIKQDPGGGNSLGLVKFMFNNAFSVYLHDTPSKLAFNRKNRAVSHGCVRVQKPFELAFFCASPVTEVYKDQLYYSINKPPVSEEGKKLLKEQRLKKLPNIINIDKDDRISLFIDYYTAFMYPNDEVLYYADDIYEYDKLILDALNPNQTAEKKKVDK</sequence>